<feature type="domain" description="HAMP" evidence="17">
    <location>
        <begin position="191"/>
        <end position="245"/>
    </location>
</feature>
<dbReference type="InterPro" id="IPR036890">
    <property type="entry name" value="HATPase_C_sf"/>
</dbReference>
<evidence type="ECO:0000256" key="1">
    <source>
        <dbReference type="ARBA" id="ARBA00000085"/>
    </source>
</evidence>
<dbReference type="SUPFAM" id="SSF158472">
    <property type="entry name" value="HAMP domain-like"/>
    <property type="match status" value="1"/>
</dbReference>
<dbReference type="Proteomes" id="UP001230005">
    <property type="component" value="Unassembled WGS sequence"/>
</dbReference>
<evidence type="ECO:0000256" key="5">
    <source>
        <dbReference type="ARBA" id="ARBA00022553"/>
    </source>
</evidence>
<evidence type="ECO:0000256" key="12">
    <source>
        <dbReference type="ARBA" id="ARBA00023012"/>
    </source>
</evidence>
<evidence type="ECO:0000259" key="16">
    <source>
        <dbReference type="PROSITE" id="PS50109"/>
    </source>
</evidence>
<dbReference type="InterPro" id="IPR036097">
    <property type="entry name" value="HisK_dim/P_sf"/>
</dbReference>
<dbReference type="Pfam" id="PF00512">
    <property type="entry name" value="HisKA"/>
    <property type="match status" value="1"/>
</dbReference>
<dbReference type="SMART" id="SM00304">
    <property type="entry name" value="HAMP"/>
    <property type="match status" value="1"/>
</dbReference>
<dbReference type="PANTHER" id="PTHR45528">
    <property type="entry name" value="SENSOR HISTIDINE KINASE CPXA"/>
    <property type="match status" value="1"/>
</dbReference>
<feature type="coiled-coil region" evidence="14">
    <location>
        <begin position="233"/>
        <end position="260"/>
    </location>
</feature>
<dbReference type="Gene3D" id="1.10.287.130">
    <property type="match status" value="1"/>
</dbReference>
<dbReference type="InterPro" id="IPR005467">
    <property type="entry name" value="His_kinase_dom"/>
</dbReference>
<keyword evidence="13 15" id="KW-0472">Membrane</keyword>
<keyword evidence="6" id="KW-0808">Transferase</keyword>
<dbReference type="PANTHER" id="PTHR45528:SF1">
    <property type="entry name" value="SENSOR HISTIDINE KINASE CPXA"/>
    <property type="match status" value="1"/>
</dbReference>
<dbReference type="PROSITE" id="PS50885">
    <property type="entry name" value="HAMP"/>
    <property type="match status" value="1"/>
</dbReference>
<gene>
    <name evidence="18" type="ORF">J2S74_002501</name>
</gene>
<dbReference type="GO" id="GO:0016301">
    <property type="term" value="F:kinase activity"/>
    <property type="evidence" value="ECO:0007669"/>
    <property type="project" value="UniProtKB-KW"/>
</dbReference>
<name>A0ABT9ZV48_9BACI</name>
<dbReference type="SMART" id="SM00387">
    <property type="entry name" value="HATPase_c"/>
    <property type="match status" value="1"/>
</dbReference>
<proteinExistence type="predicted"/>
<protein>
    <recommendedName>
        <fullName evidence="3">histidine kinase</fullName>
        <ecNumber evidence="3">2.7.13.3</ecNumber>
    </recommendedName>
</protein>
<comment type="caution">
    <text evidence="18">The sequence shown here is derived from an EMBL/GenBank/DDBJ whole genome shotgun (WGS) entry which is preliminary data.</text>
</comment>
<evidence type="ECO:0000313" key="19">
    <source>
        <dbReference type="Proteomes" id="UP001230005"/>
    </source>
</evidence>
<evidence type="ECO:0000313" key="18">
    <source>
        <dbReference type="EMBL" id="MDQ0255119.1"/>
    </source>
</evidence>
<evidence type="ECO:0000256" key="14">
    <source>
        <dbReference type="SAM" id="Coils"/>
    </source>
</evidence>
<dbReference type="PROSITE" id="PS50109">
    <property type="entry name" value="HIS_KIN"/>
    <property type="match status" value="1"/>
</dbReference>
<sequence length="483" mass="55128">MRWINQSLFRRLLISYLFIFIIGFGLIGVMIATSSQDYITEAKRQEMLQQATSINAAIMDFNKVTPEVENVLQQIGQFTGLNIWLFNDEGEIVATASRQDVFVGEPISDDIINEVLQGKNRIEVMRIEEEERPMLSVIVPWGTNEKIHGGIVLHSPISGINTTVANIREIVLWGIISGLVIVSILVSYLSWTISKPLKKLDEAANEIALGNYSKRVNLHESFPDEISALVSSFNRMAEKIDKIENERDLLEQRRQDFIANISHELRTPLTAMKGFLEALQDGLVKDPESQKKYFEIMHRETEYLNHLVNDLMDLIKLEKQEISLDLYYVHLDEVLKKVSLNLEPTMKERGNKFVLEIPDDSPAIIGDSIRLEEIFKNIIHNANKFTENGTITTKMKYESESVTVQIKDTGIGIPSYDLKRIWERFFKVDRVRSKKGRGTGLGLAIVKELVKLHHGDINVESELGKGTTFTIRFPTHMQQLKDS</sequence>
<dbReference type="CDD" id="cd00082">
    <property type="entry name" value="HisKA"/>
    <property type="match status" value="1"/>
</dbReference>
<keyword evidence="9 18" id="KW-0418">Kinase</keyword>
<evidence type="ECO:0000256" key="3">
    <source>
        <dbReference type="ARBA" id="ARBA00012438"/>
    </source>
</evidence>
<evidence type="ECO:0000256" key="10">
    <source>
        <dbReference type="ARBA" id="ARBA00022840"/>
    </source>
</evidence>
<dbReference type="InterPro" id="IPR003594">
    <property type="entry name" value="HATPase_dom"/>
</dbReference>
<evidence type="ECO:0000256" key="6">
    <source>
        <dbReference type="ARBA" id="ARBA00022679"/>
    </source>
</evidence>
<evidence type="ECO:0000256" key="13">
    <source>
        <dbReference type="ARBA" id="ARBA00023136"/>
    </source>
</evidence>
<feature type="transmembrane region" description="Helical" evidence="15">
    <location>
        <begin position="170"/>
        <end position="191"/>
    </location>
</feature>
<accession>A0ABT9ZV48</accession>
<keyword evidence="8" id="KW-0547">Nucleotide-binding</keyword>
<feature type="transmembrane region" description="Helical" evidence="15">
    <location>
        <begin position="12"/>
        <end position="32"/>
    </location>
</feature>
<keyword evidence="4" id="KW-1003">Cell membrane</keyword>
<dbReference type="SMART" id="SM00388">
    <property type="entry name" value="HisKA"/>
    <property type="match status" value="1"/>
</dbReference>
<dbReference type="InterPro" id="IPR003661">
    <property type="entry name" value="HisK_dim/P_dom"/>
</dbReference>
<dbReference type="Gene3D" id="3.30.450.20">
    <property type="entry name" value="PAS domain"/>
    <property type="match status" value="1"/>
</dbReference>
<evidence type="ECO:0000256" key="15">
    <source>
        <dbReference type="SAM" id="Phobius"/>
    </source>
</evidence>
<evidence type="ECO:0000256" key="2">
    <source>
        <dbReference type="ARBA" id="ARBA00004651"/>
    </source>
</evidence>
<keyword evidence="14" id="KW-0175">Coiled coil</keyword>
<evidence type="ECO:0000256" key="11">
    <source>
        <dbReference type="ARBA" id="ARBA00022989"/>
    </source>
</evidence>
<keyword evidence="11 15" id="KW-1133">Transmembrane helix</keyword>
<dbReference type="EC" id="2.7.13.3" evidence="3"/>
<dbReference type="Gene3D" id="3.30.565.10">
    <property type="entry name" value="Histidine kinase-like ATPase, C-terminal domain"/>
    <property type="match status" value="1"/>
</dbReference>
<dbReference type="SUPFAM" id="SSF47384">
    <property type="entry name" value="Homodimeric domain of signal transducing histidine kinase"/>
    <property type="match status" value="1"/>
</dbReference>
<dbReference type="Pfam" id="PF00672">
    <property type="entry name" value="HAMP"/>
    <property type="match status" value="1"/>
</dbReference>
<comment type="catalytic activity">
    <reaction evidence="1">
        <text>ATP + protein L-histidine = ADP + protein N-phospho-L-histidine.</text>
        <dbReference type="EC" id="2.7.13.3"/>
    </reaction>
</comment>
<dbReference type="RefSeq" id="WP_307326026.1">
    <property type="nucleotide sequence ID" value="NZ_JAUSUG010000009.1"/>
</dbReference>
<dbReference type="InterPro" id="IPR050398">
    <property type="entry name" value="HssS/ArlS-like"/>
</dbReference>
<keyword evidence="7 15" id="KW-0812">Transmembrane</keyword>
<dbReference type="InterPro" id="IPR004358">
    <property type="entry name" value="Sig_transdc_His_kin-like_C"/>
</dbReference>
<keyword evidence="12" id="KW-0902">Two-component regulatory system</keyword>
<keyword evidence="19" id="KW-1185">Reference proteome</keyword>
<dbReference type="EMBL" id="JAUSUG010000009">
    <property type="protein sequence ID" value="MDQ0255119.1"/>
    <property type="molecule type" value="Genomic_DNA"/>
</dbReference>
<dbReference type="PRINTS" id="PR00344">
    <property type="entry name" value="BCTRLSENSOR"/>
</dbReference>
<evidence type="ECO:0000256" key="7">
    <source>
        <dbReference type="ARBA" id="ARBA00022692"/>
    </source>
</evidence>
<reference evidence="18 19" key="1">
    <citation type="submission" date="2023-07" db="EMBL/GenBank/DDBJ databases">
        <title>Genomic Encyclopedia of Type Strains, Phase IV (KMG-IV): sequencing the most valuable type-strain genomes for metagenomic binning, comparative biology and taxonomic classification.</title>
        <authorList>
            <person name="Goeker M."/>
        </authorList>
    </citation>
    <scope>NUCLEOTIDE SEQUENCE [LARGE SCALE GENOMIC DNA]</scope>
    <source>
        <strain evidence="18 19">DSM 9768</strain>
    </source>
</reference>
<keyword evidence="5" id="KW-0597">Phosphoprotein</keyword>
<evidence type="ECO:0000256" key="4">
    <source>
        <dbReference type="ARBA" id="ARBA00022475"/>
    </source>
</evidence>
<dbReference type="SUPFAM" id="SSF55874">
    <property type="entry name" value="ATPase domain of HSP90 chaperone/DNA topoisomerase II/histidine kinase"/>
    <property type="match status" value="1"/>
</dbReference>
<evidence type="ECO:0000256" key="9">
    <source>
        <dbReference type="ARBA" id="ARBA00022777"/>
    </source>
</evidence>
<dbReference type="InterPro" id="IPR003660">
    <property type="entry name" value="HAMP_dom"/>
</dbReference>
<evidence type="ECO:0000256" key="8">
    <source>
        <dbReference type="ARBA" id="ARBA00022741"/>
    </source>
</evidence>
<keyword evidence="10" id="KW-0067">ATP-binding</keyword>
<feature type="domain" description="Histidine kinase" evidence="16">
    <location>
        <begin position="260"/>
        <end position="477"/>
    </location>
</feature>
<dbReference type="CDD" id="cd06225">
    <property type="entry name" value="HAMP"/>
    <property type="match status" value="1"/>
</dbReference>
<comment type="subcellular location">
    <subcellularLocation>
        <location evidence="2">Cell membrane</location>
        <topology evidence="2">Multi-pass membrane protein</topology>
    </subcellularLocation>
</comment>
<dbReference type="Gene3D" id="1.10.8.500">
    <property type="entry name" value="HAMP domain in histidine kinase"/>
    <property type="match status" value="1"/>
</dbReference>
<organism evidence="18 19">
    <name type="scientific">Evansella vedderi</name>
    <dbReference type="NCBI Taxonomy" id="38282"/>
    <lineage>
        <taxon>Bacteria</taxon>
        <taxon>Bacillati</taxon>
        <taxon>Bacillota</taxon>
        <taxon>Bacilli</taxon>
        <taxon>Bacillales</taxon>
        <taxon>Bacillaceae</taxon>
        <taxon>Evansella</taxon>
    </lineage>
</organism>
<dbReference type="Pfam" id="PF02518">
    <property type="entry name" value="HATPase_c"/>
    <property type="match status" value="1"/>
</dbReference>
<evidence type="ECO:0000259" key="17">
    <source>
        <dbReference type="PROSITE" id="PS50885"/>
    </source>
</evidence>